<dbReference type="Pfam" id="PF02668">
    <property type="entry name" value="TauD"/>
    <property type="match status" value="1"/>
</dbReference>
<evidence type="ECO:0000256" key="1">
    <source>
        <dbReference type="ARBA" id="ARBA00001954"/>
    </source>
</evidence>
<dbReference type="Gene3D" id="3.60.130.10">
    <property type="entry name" value="Clavaminate synthase-like"/>
    <property type="match status" value="1"/>
</dbReference>
<dbReference type="InterPro" id="IPR003819">
    <property type="entry name" value="TauD/TfdA-like"/>
</dbReference>
<dbReference type="GO" id="GO:0016706">
    <property type="term" value="F:2-oxoglutarate-dependent dioxygenase activity"/>
    <property type="evidence" value="ECO:0007669"/>
    <property type="project" value="UniProtKB-ARBA"/>
</dbReference>
<protein>
    <recommendedName>
        <fullName evidence="4">TauD/TfdA-like domain-containing protein</fullName>
    </recommendedName>
</protein>
<organism evidence="5 6">
    <name type="scientific">Flavobacterium araucananum</name>
    <dbReference type="NCBI Taxonomy" id="946678"/>
    <lineage>
        <taxon>Bacteria</taxon>
        <taxon>Pseudomonadati</taxon>
        <taxon>Bacteroidota</taxon>
        <taxon>Flavobacteriia</taxon>
        <taxon>Flavobacteriales</taxon>
        <taxon>Flavobacteriaceae</taxon>
        <taxon>Flavobacterium</taxon>
    </lineage>
</organism>
<keyword evidence="2" id="KW-0560">Oxidoreductase</keyword>
<keyword evidence="3" id="KW-0045">Antibiotic biosynthesis</keyword>
<evidence type="ECO:0000313" key="5">
    <source>
        <dbReference type="EMBL" id="OXG09107.1"/>
    </source>
</evidence>
<evidence type="ECO:0000259" key="4">
    <source>
        <dbReference type="Pfam" id="PF02668"/>
    </source>
</evidence>
<comment type="caution">
    <text evidence="5">The sequence shown here is derived from an EMBL/GenBank/DDBJ whole genome shotgun (WGS) entry which is preliminary data.</text>
</comment>
<evidence type="ECO:0000313" key="6">
    <source>
        <dbReference type="Proteomes" id="UP000214684"/>
    </source>
</evidence>
<reference evidence="5 6" key="1">
    <citation type="submission" date="2016-11" db="EMBL/GenBank/DDBJ databases">
        <title>Whole genomes of Flavobacteriaceae.</title>
        <authorList>
            <person name="Stine C."/>
            <person name="Li C."/>
            <person name="Tadesse D."/>
        </authorList>
    </citation>
    <scope>NUCLEOTIDE SEQUENCE [LARGE SCALE GENOMIC DNA]</scope>
    <source>
        <strain evidence="5 6">DSM 24704</strain>
    </source>
</reference>
<feature type="domain" description="TauD/TfdA-like" evidence="4">
    <location>
        <begin position="20"/>
        <end position="312"/>
    </location>
</feature>
<dbReference type="AlphaFoldDB" id="A0A227PGV3"/>
<dbReference type="GO" id="GO:0017000">
    <property type="term" value="P:antibiotic biosynthetic process"/>
    <property type="evidence" value="ECO:0007669"/>
    <property type="project" value="UniProtKB-KW"/>
</dbReference>
<gene>
    <name evidence="5" type="ORF">B0A64_03685</name>
</gene>
<comment type="cofactor">
    <cofactor evidence="1">
        <name>Fe(2+)</name>
        <dbReference type="ChEBI" id="CHEBI:29033"/>
    </cofactor>
</comment>
<evidence type="ECO:0000256" key="3">
    <source>
        <dbReference type="ARBA" id="ARBA00023194"/>
    </source>
</evidence>
<dbReference type="InterPro" id="IPR042098">
    <property type="entry name" value="TauD-like_sf"/>
</dbReference>
<dbReference type="RefSeq" id="WP_165769751.1">
    <property type="nucleotide sequence ID" value="NZ_MUGS01000004.1"/>
</dbReference>
<proteinExistence type="predicted"/>
<accession>A0A227PGV3</accession>
<dbReference type="SUPFAM" id="SSF51197">
    <property type="entry name" value="Clavaminate synthase-like"/>
    <property type="match status" value="1"/>
</dbReference>
<dbReference type="Proteomes" id="UP000214684">
    <property type="component" value="Unassembled WGS sequence"/>
</dbReference>
<evidence type="ECO:0000256" key="2">
    <source>
        <dbReference type="ARBA" id="ARBA00023002"/>
    </source>
</evidence>
<dbReference type="PANTHER" id="PTHR10696">
    <property type="entry name" value="GAMMA-BUTYROBETAINE HYDROXYLASE-RELATED"/>
    <property type="match status" value="1"/>
</dbReference>
<dbReference type="PANTHER" id="PTHR10696:SF56">
    <property type="entry name" value="TAUD_TFDA-LIKE DOMAIN-CONTAINING PROTEIN"/>
    <property type="match status" value="1"/>
</dbReference>
<name>A0A227PGV3_9FLAO</name>
<dbReference type="InterPro" id="IPR050411">
    <property type="entry name" value="AlphaKG_dependent_hydroxylases"/>
</dbReference>
<sequence length="322" mass="36955">MSNITISKLDNSVGLLIERLDKNIPYDLDQDEIFSLYKKHKALLFRGFNFDVDGFTTFSNQFIKDFSDYQGGGSRWKSIDREQINNDKTLMTATGSIQNFTIPLHGEMYYMQDPPELLYFYCLIPPKDGGQTTLCDGAKLFSALDQDTKEFFLSNQIKYIRYLPDGDWQKAFMTDSYTELEEFCEAKGLTVSLQDDLAVQIEYTCDPITYNDETGESIFINNMLYIYFAEISFNQGEVKQHLGDDAKFCPMVIRLADGTPIPYSYIEKVVTAAEEITVKVNWQKGDVIMIDNSAVMHGRKKTTDLERKILVRMGNPELKVQL</sequence>
<keyword evidence="6" id="KW-1185">Reference proteome</keyword>
<dbReference type="EMBL" id="MUGS01000004">
    <property type="protein sequence ID" value="OXG09107.1"/>
    <property type="molecule type" value="Genomic_DNA"/>
</dbReference>